<keyword evidence="1" id="KW-0646">Protease inhibitor</keyword>
<proteinExistence type="predicted"/>
<name>A0A0F4JP59_9ACTN</name>
<reference evidence="3 4" key="1">
    <citation type="submission" date="2015-02" db="EMBL/GenBank/DDBJ databases">
        <authorList>
            <person name="Ju K.-S."/>
            <person name="Doroghazi J.R."/>
            <person name="Metcalf W."/>
        </authorList>
    </citation>
    <scope>NUCLEOTIDE SEQUENCE [LARGE SCALE GENOMIC DNA]</scope>
    <source>
        <strain evidence="3 4">NRRL ISP-5550</strain>
    </source>
</reference>
<dbReference type="GO" id="GO:0004869">
    <property type="term" value="F:cysteine-type endopeptidase inhibitor activity"/>
    <property type="evidence" value="ECO:0007669"/>
    <property type="project" value="UniProtKB-KW"/>
</dbReference>
<dbReference type="InterPro" id="IPR036331">
    <property type="entry name" value="Chagasin-like_sf"/>
</dbReference>
<dbReference type="EMBL" id="JZWV01000210">
    <property type="protein sequence ID" value="KJY35629.1"/>
    <property type="molecule type" value="Genomic_DNA"/>
</dbReference>
<gene>
    <name evidence="3" type="ORF">VR44_09635</name>
</gene>
<dbReference type="Proteomes" id="UP000033551">
    <property type="component" value="Unassembled WGS sequence"/>
</dbReference>
<dbReference type="AlphaFoldDB" id="A0A0F4JP59"/>
<sequence>MEVRRIVLGAGEAYALRLAGRGARGYVWTWQVSGNADAVAVRETGSGPAARLLPGEAVERTYEVLGRSPGGRARIRFAQVRPPYPQEAPYDEFVLDVEVVDAAGARRAVTGGA</sequence>
<evidence type="ECO:0000256" key="2">
    <source>
        <dbReference type="ARBA" id="ARBA00022704"/>
    </source>
</evidence>
<evidence type="ECO:0000313" key="3">
    <source>
        <dbReference type="EMBL" id="KJY35629.1"/>
    </source>
</evidence>
<dbReference type="SUPFAM" id="SSF141066">
    <property type="entry name" value="ICP-like"/>
    <property type="match status" value="1"/>
</dbReference>
<evidence type="ECO:0000256" key="1">
    <source>
        <dbReference type="ARBA" id="ARBA00022690"/>
    </source>
</evidence>
<evidence type="ECO:0000313" key="4">
    <source>
        <dbReference type="Proteomes" id="UP000033551"/>
    </source>
</evidence>
<organism evidence="3 4">
    <name type="scientific">Streptomyces katrae</name>
    <dbReference type="NCBI Taxonomy" id="68223"/>
    <lineage>
        <taxon>Bacteria</taxon>
        <taxon>Bacillati</taxon>
        <taxon>Actinomycetota</taxon>
        <taxon>Actinomycetes</taxon>
        <taxon>Kitasatosporales</taxon>
        <taxon>Streptomycetaceae</taxon>
        <taxon>Streptomyces</taxon>
    </lineage>
</organism>
<comment type="caution">
    <text evidence="3">The sequence shown here is derived from an EMBL/GenBank/DDBJ whole genome shotgun (WGS) entry which is preliminary data.</text>
</comment>
<evidence type="ECO:0008006" key="5">
    <source>
        <dbReference type="Google" id="ProtNLM"/>
    </source>
</evidence>
<dbReference type="OrthoDB" id="4310818at2"/>
<keyword evidence="2" id="KW-0789">Thiol protease inhibitor</keyword>
<keyword evidence="4" id="KW-1185">Reference proteome</keyword>
<protein>
    <recommendedName>
        <fullName evidence="5">Proteinase inhibitor I42 chagasin domain-containing protein</fullName>
    </recommendedName>
</protein>
<dbReference type="RefSeq" id="WP_045946994.1">
    <property type="nucleotide sequence ID" value="NZ_JZWV01000210.1"/>
</dbReference>
<dbReference type="STRING" id="68223.GCA_002028425_03474"/>
<accession>A0A0F4JP59</accession>
<dbReference type="PATRIC" id="fig|68223.7.peg.5375"/>
<dbReference type="Gene3D" id="2.60.40.2020">
    <property type="match status" value="1"/>
</dbReference>